<dbReference type="EMBL" id="QJKJ01000712">
    <property type="protein sequence ID" value="RDY11081.1"/>
    <property type="molecule type" value="Genomic_DNA"/>
</dbReference>
<accession>A0A371I7Q7</accession>
<dbReference type="Proteomes" id="UP000257109">
    <property type="component" value="Unassembled WGS sequence"/>
</dbReference>
<dbReference type="SUPFAM" id="SSF53098">
    <property type="entry name" value="Ribonuclease H-like"/>
    <property type="match status" value="1"/>
</dbReference>
<dbReference type="OrthoDB" id="1434160at2759"/>
<comment type="caution">
    <text evidence="1">The sequence shown here is derived from an EMBL/GenBank/DDBJ whole genome shotgun (WGS) entry which is preliminary data.</text>
</comment>
<evidence type="ECO:0000313" key="2">
    <source>
        <dbReference type="Proteomes" id="UP000257109"/>
    </source>
</evidence>
<evidence type="ECO:0000313" key="1">
    <source>
        <dbReference type="EMBL" id="RDY11081.1"/>
    </source>
</evidence>
<proteinExistence type="predicted"/>
<organism evidence="1 2">
    <name type="scientific">Mucuna pruriens</name>
    <name type="common">Velvet bean</name>
    <name type="synonym">Dolichos pruriens</name>
    <dbReference type="NCBI Taxonomy" id="157652"/>
    <lineage>
        <taxon>Eukaryota</taxon>
        <taxon>Viridiplantae</taxon>
        <taxon>Streptophyta</taxon>
        <taxon>Embryophyta</taxon>
        <taxon>Tracheophyta</taxon>
        <taxon>Spermatophyta</taxon>
        <taxon>Magnoliopsida</taxon>
        <taxon>eudicotyledons</taxon>
        <taxon>Gunneridae</taxon>
        <taxon>Pentapetalae</taxon>
        <taxon>rosids</taxon>
        <taxon>fabids</taxon>
        <taxon>Fabales</taxon>
        <taxon>Fabaceae</taxon>
        <taxon>Papilionoideae</taxon>
        <taxon>50 kb inversion clade</taxon>
        <taxon>NPAAA clade</taxon>
        <taxon>indigoferoid/millettioid clade</taxon>
        <taxon>Phaseoleae</taxon>
        <taxon>Mucuna</taxon>
    </lineage>
</organism>
<dbReference type="Gene3D" id="3.30.420.10">
    <property type="entry name" value="Ribonuclease H-like superfamily/Ribonuclease H"/>
    <property type="match status" value="1"/>
</dbReference>
<feature type="non-terminal residue" evidence="1">
    <location>
        <position position="1"/>
    </location>
</feature>
<dbReference type="PANTHER" id="PTHR45835">
    <property type="entry name" value="YALI0A06105P"/>
    <property type="match status" value="1"/>
</dbReference>
<dbReference type="GO" id="GO:0003676">
    <property type="term" value="F:nucleic acid binding"/>
    <property type="evidence" value="ECO:0007669"/>
    <property type="project" value="InterPro"/>
</dbReference>
<name>A0A371I7Q7_MUCPR</name>
<reference evidence="1" key="1">
    <citation type="submission" date="2018-05" db="EMBL/GenBank/DDBJ databases">
        <title>Draft genome of Mucuna pruriens seed.</title>
        <authorList>
            <person name="Nnadi N.E."/>
            <person name="Vos R."/>
            <person name="Hasami M.H."/>
            <person name="Devisetty U.K."/>
            <person name="Aguiy J.C."/>
        </authorList>
    </citation>
    <scope>NUCLEOTIDE SEQUENCE [LARGE SCALE GENOMIC DNA]</scope>
    <source>
        <strain evidence="1">JCA_2017</strain>
    </source>
</reference>
<gene>
    <name evidence="1" type="ORF">CR513_04309</name>
</gene>
<dbReference type="InterPro" id="IPR012337">
    <property type="entry name" value="RNaseH-like_sf"/>
</dbReference>
<keyword evidence="2" id="KW-1185">Reference proteome</keyword>
<dbReference type="InterPro" id="IPR036397">
    <property type="entry name" value="RNaseH_sf"/>
</dbReference>
<protein>
    <recommendedName>
        <fullName evidence="3">Integrase catalytic domain-containing protein</fullName>
    </recommendedName>
</protein>
<evidence type="ECO:0008006" key="3">
    <source>
        <dbReference type="Google" id="ProtNLM"/>
    </source>
</evidence>
<sequence>MCYASGLKGCHNPQTDGQTEQTIQSLEDLLRACVLEKRGNCDSLLPLIEFTYNNNYLSRIGMTPYEILHGKRCRIPLCYFESSESLILGPEVGQQTIDTIELI</sequence>
<dbReference type="PANTHER" id="PTHR45835:SF99">
    <property type="entry name" value="CHROMO DOMAIN-CONTAINING PROTEIN-RELATED"/>
    <property type="match status" value="1"/>
</dbReference>
<dbReference type="AlphaFoldDB" id="A0A371I7Q7"/>